<evidence type="ECO:0000256" key="1">
    <source>
        <dbReference type="ARBA" id="ARBA00004651"/>
    </source>
</evidence>
<dbReference type="PANTHER" id="PTHR43163">
    <property type="entry name" value="DIPEPTIDE TRANSPORT SYSTEM PERMEASE PROTEIN DPPB-RELATED"/>
    <property type="match status" value="1"/>
</dbReference>
<sequence>MHVARFITRRLIQGVVTVFGVLTVTFFLVRLSGNPAALLLGPEASQQAIAALSHTLGFDQPLIVQYGKFLGGVVTGNMGNSLAQNLPAMGLVLQRLPNTLELALSSFVLGLVLAFVVVLLLQLSGSSRLRNAILWFASARQAIPSFWLGLVLVLVFAVQLKLLPSIGNQSIKSLVLPAFTSATLELALYIRLLDGGFGDQLRQDYVRTAYAKGQTRTKVIVRHMLPNAVLPIITVAGLNLGSLLGGTIVVELVFAWPGVGQLLINSISSRDYTLVQAAILVIALFFVIVNFLVDLLYSVLDPRVRLQ</sequence>
<organism evidence="9 10">
    <name type="scientific">Frondihabitans cladoniiphilus</name>
    <dbReference type="NCBI Taxonomy" id="715785"/>
    <lineage>
        <taxon>Bacteria</taxon>
        <taxon>Bacillati</taxon>
        <taxon>Actinomycetota</taxon>
        <taxon>Actinomycetes</taxon>
        <taxon>Micrococcales</taxon>
        <taxon>Microbacteriaceae</taxon>
        <taxon>Frondihabitans</taxon>
    </lineage>
</organism>
<protein>
    <submittedName>
        <fullName evidence="9">ABC transporter permease</fullName>
    </submittedName>
</protein>
<evidence type="ECO:0000256" key="4">
    <source>
        <dbReference type="ARBA" id="ARBA00022692"/>
    </source>
</evidence>
<dbReference type="Proteomes" id="UP001501295">
    <property type="component" value="Unassembled WGS sequence"/>
</dbReference>
<feature type="transmembrane region" description="Helical" evidence="7">
    <location>
        <begin position="102"/>
        <end position="121"/>
    </location>
</feature>
<feature type="transmembrane region" description="Helical" evidence="7">
    <location>
        <begin position="142"/>
        <end position="162"/>
    </location>
</feature>
<name>A0ABP8W338_9MICO</name>
<dbReference type="Pfam" id="PF19300">
    <property type="entry name" value="BPD_transp_1_N"/>
    <property type="match status" value="1"/>
</dbReference>
<evidence type="ECO:0000256" key="5">
    <source>
        <dbReference type="ARBA" id="ARBA00022989"/>
    </source>
</evidence>
<evidence type="ECO:0000256" key="2">
    <source>
        <dbReference type="ARBA" id="ARBA00022448"/>
    </source>
</evidence>
<dbReference type="Gene3D" id="1.10.3720.10">
    <property type="entry name" value="MetI-like"/>
    <property type="match status" value="1"/>
</dbReference>
<dbReference type="InterPro" id="IPR045621">
    <property type="entry name" value="BPD_transp_1_N"/>
</dbReference>
<feature type="transmembrane region" description="Helical" evidence="7">
    <location>
        <begin position="174"/>
        <end position="193"/>
    </location>
</feature>
<keyword evidence="3" id="KW-1003">Cell membrane</keyword>
<evidence type="ECO:0000313" key="9">
    <source>
        <dbReference type="EMBL" id="GAA4680057.1"/>
    </source>
</evidence>
<reference evidence="10" key="1">
    <citation type="journal article" date="2019" name="Int. J. Syst. Evol. Microbiol.">
        <title>The Global Catalogue of Microorganisms (GCM) 10K type strain sequencing project: providing services to taxonomists for standard genome sequencing and annotation.</title>
        <authorList>
            <consortium name="The Broad Institute Genomics Platform"/>
            <consortium name="The Broad Institute Genome Sequencing Center for Infectious Disease"/>
            <person name="Wu L."/>
            <person name="Ma J."/>
        </authorList>
    </citation>
    <scope>NUCLEOTIDE SEQUENCE [LARGE SCALE GENOMIC DNA]</scope>
    <source>
        <strain evidence="10">JCM 18956</strain>
    </source>
</reference>
<dbReference type="EMBL" id="BAABLM010000005">
    <property type="protein sequence ID" value="GAA4680057.1"/>
    <property type="molecule type" value="Genomic_DNA"/>
</dbReference>
<keyword evidence="5 7" id="KW-1133">Transmembrane helix</keyword>
<accession>A0ABP8W338</accession>
<evidence type="ECO:0000313" key="10">
    <source>
        <dbReference type="Proteomes" id="UP001501295"/>
    </source>
</evidence>
<feature type="transmembrane region" description="Helical" evidence="7">
    <location>
        <begin position="12"/>
        <end position="31"/>
    </location>
</feature>
<feature type="transmembrane region" description="Helical" evidence="7">
    <location>
        <begin position="274"/>
        <end position="297"/>
    </location>
</feature>
<dbReference type="PANTHER" id="PTHR43163:SF6">
    <property type="entry name" value="DIPEPTIDE TRANSPORT SYSTEM PERMEASE PROTEIN DPPB-RELATED"/>
    <property type="match status" value="1"/>
</dbReference>
<keyword evidence="4 7" id="KW-0812">Transmembrane</keyword>
<evidence type="ECO:0000256" key="3">
    <source>
        <dbReference type="ARBA" id="ARBA00022475"/>
    </source>
</evidence>
<evidence type="ECO:0000256" key="7">
    <source>
        <dbReference type="RuleBase" id="RU363032"/>
    </source>
</evidence>
<gene>
    <name evidence="9" type="ORF">GCM10025780_26520</name>
</gene>
<comment type="similarity">
    <text evidence="7">Belongs to the binding-protein-dependent transport system permease family.</text>
</comment>
<feature type="transmembrane region" description="Helical" evidence="7">
    <location>
        <begin position="228"/>
        <end position="254"/>
    </location>
</feature>
<keyword evidence="10" id="KW-1185">Reference proteome</keyword>
<dbReference type="SUPFAM" id="SSF161098">
    <property type="entry name" value="MetI-like"/>
    <property type="match status" value="1"/>
</dbReference>
<feature type="domain" description="ABC transmembrane type-1" evidence="8">
    <location>
        <begin position="96"/>
        <end position="293"/>
    </location>
</feature>
<dbReference type="InterPro" id="IPR035906">
    <property type="entry name" value="MetI-like_sf"/>
</dbReference>
<evidence type="ECO:0000256" key="6">
    <source>
        <dbReference type="ARBA" id="ARBA00023136"/>
    </source>
</evidence>
<dbReference type="InterPro" id="IPR000515">
    <property type="entry name" value="MetI-like"/>
</dbReference>
<dbReference type="Pfam" id="PF00528">
    <property type="entry name" value="BPD_transp_1"/>
    <property type="match status" value="1"/>
</dbReference>
<keyword evidence="6 7" id="KW-0472">Membrane</keyword>
<keyword evidence="2 7" id="KW-0813">Transport</keyword>
<proteinExistence type="inferred from homology"/>
<dbReference type="CDD" id="cd06261">
    <property type="entry name" value="TM_PBP2"/>
    <property type="match status" value="1"/>
</dbReference>
<dbReference type="PROSITE" id="PS50928">
    <property type="entry name" value="ABC_TM1"/>
    <property type="match status" value="1"/>
</dbReference>
<comment type="caution">
    <text evidence="9">The sequence shown here is derived from an EMBL/GenBank/DDBJ whole genome shotgun (WGS) entry which is preliminary data.</text>
</comment>
<comment type="subcellular location">
    <subcellularLocation>
        <location evidence="1 7">Cell membrane</location>
        <topology evidence="1 7">Multi-pass membrane protein</topology>
    </subcellularLocation>
</comment>
<evidence type="ECO:0000259" key="8">
    <source>
        <dbReference type="PROSITE" id="PS50928"/>
    </source>
</evidence>